<accession>A0ABN3BJ45</accession>
<dbReference type="InterPro" id="IPR043739">
    <property type="entry name" value="DUF5684"/>
</dbReference>
<feature type="compositionally biased region" description="Low complexity" evidence="1">
    <location>
        <begin position="169"/>
        <end position="201"/>
    </location>
</feature>
<dbReference type="RefSeq" id="WP_344297282.1">
    <property type="nucleotide sequence ID" value="NZ_BAAAQW010000001.1"/>
</dbReference>
<dbReference type="Pfam" id="PF18936">
    <property type="entry name" value="DUF5684"/>
    <property type="match status" value="1"/>
</dbReference>
<sequence length="207" mass="22554">MTTLTVAASTTYGNSAAATGFAIVFGLISAVIGLAVAGLLLMGIFTKAGRPAWEAYVPFYNQYVLITQIVGRPTWWFWVIVACSVIPFLNAVGWIVSLVMWIFVMNDLSKSFGKDNAWTVGLVLLPIVFLPLLGYGQYQYFGKGALMRAPAGYAPQGAYGQQPYAQQPEQYGQQPYGQQPYGQQPPQAGPYGQQPQEGYGQQPPPKQ</sequence>
<feature type="region of interest" description="Disordered" evidence="1">
    <location>
        <begin position="169"/>
        <end position="207"/>
    </location>
</feature>
<keyword evidence="4" id="KW-1185">Reference proteome</keyword>
<gene>
    <name evidence="3" type="ORF">GCM10009849_00130</name>
</gene>
<proteinExistence type="predicted"/>
<feature type="transmembrane region" description="Helical" evidence="2">
    <location>
        <begin position="116"/>
        <end position="138"/>
    </location>
</feature>
<organism evidence="3 4">
    <name type="scientific">Sinomonas flava</name>
    <dbReference type="NCBI Taxonomy" id="496857"/>
    <lineage>
        <taxon>Bacteria</taxon>
        <taxon>Bacillati</taxon>
        <taxon>Actinomycetota</taxon>
        <taxon>Actinomycetes</taxon>
        <taxon>Micrococcales</taxon>
        <taxon>Micrococcaceae</taxon>
        <taxon>Sinomonas</taxon>
    </lineage>
</organism>
<evidence type="ECO:0000313" key="4">
    <source>
        <dbReference type="Proteomes" id="UP001500432"/>
    </source>
</evidence>
<name>A0ABN3BJ45_9MICC</name>
<dbReference type="Proteomes" id="UP001500432">
    <property type="component" value="Unassembled WGS sequence"/>
</dbReference>
<evidence type="ECO:0000313" key="3">
    <source>
        <dbReference type="EMBL" id="GAA2196158.1"/>
    </source>
</evidence>
<comment type="caution">
    <text evidence="3">The sequence shown here is derived from an EMBL/GenBank/DDBJ whole genome shotgun (WGS) entry which is preliminary data.</text>
</comment>
<evidence type="ECO:0008006" key="5">
    <source>
        <dbReference type="Google" id="ProtNLM"/>
    </source>
</evidence>
<dbReference type="EMBL" id="BAAAQW010000001">
    <property type="protein sequence ID" value="GAA2196158.1"/>
    <property type="molecule type" value="Genomic_DNA"/>
</dbReference>
<keyword evidence="2" id="KW-1133">Transmembrane helix</keyword>
<keyword evidence="2" id="KW-0472">Membrane</keyword>
<feature type="transmembrane region" description="Helical" evidence="2">
    <location>
        <begin position="75"/>
        <end position="104"/>
    </location>
</feature>
<keyword evidence="2" id="KW-0812">Transmembrane</keyword>
<feature type="transmembrane region" description="Helical" evidence="2">
    <location>
        <begin position="20"/>
        <end position="45"/>
    </location>
</feature>
<reference evidence="3 4" key="1">
    <citation type="journal article" date="2019" name="Int. J. Syst. Evol. Microbiol.">
        <title>The Global Catalogue of Microorganisms (GCM) 10K type strain sequencing project: providing services to taxonomists for standard genome sequencing and annotation.</title>
        <authorList>
            <consortium name="The Broad Institute Genomics Platform"/>
            <consortium name="The Broad Institute Genome Sequencing Center for Infectious Disease"/>
            <person name="Wu L."/>
            <person name="Ma J."/>
        </authorList>
    </citation>
    <scope>NUCLEOTIDE SEQUENCE [LARGE SCALE GENOMIC DNA]</scope>
    <source>
        <strain evidence="3 4">JCM 16034</strain>
    </source>
</reference>
<evidence type="ECO:0000256" key="2">
    <source>
        <dbReference type="SAM" id="Phobius"/>
    </source>
</evidence>
<protein>
    <recommendedName>
        <fullName evidence="5">Signal peptidase I</fullName>
    </recommendedName>
</protein>
<evidence type="ECO:0000256" key="1">
    <source>
        <dbReference type="SAM" id="MobiDB-lite"/>
    </source>
</evidence>